<reference evidence="2" key="1">
    <citation type="journal article" date="2019" name="Int. J. Syst. Evol. Microbiol.">
        <title>The Global Catalogue of Microorganisms (GCM) 10K type strain sequencing project: providing services to taxonomists for standard genome sequencing and annotation.</title>
        <authorList>
            <consortium name="The Broad Institute Genomics Platform"/>
            <consortium name="The Broad Institute Genome Sequencing Center for Infectious Disease"/>
            <person name="Wu L."/>
            <person name="Ma J."/>
        </authorList>
    </citation>
    <scope>NUCLEOTIDE SEQUENCE [LARGE SCALE GENOMIC DNA]</scope>
    <source>
        <strain evidence="2">PCU 280</strain>
    </source>
</reference>
<sequence>MYIDVSEETGEVTKVVLGSLITNENQYVFAIKNENNEIVYHNLPHGIDGVRIVGVSNSQYYFLQNKEGNEFVFKLNLENPLEGIDFVKSCPKRCE</sequence>
<dbReference type="RefSeq" id="WP_379233643.1">
    <property type="nucleotide sequence ID" value="NZ_JBHSTE010000003.1"/>
</dbReference>
<evidence type="ECO:0000313" key="2">
    <source>
        <dbReference type="Proteomes" id="UP001596233"/>
    </source>
</evidence>
<accession>A0ABW1V4Y7</accession>
<organism evidence="1 2">
    <name type="scientific">Paenibacillus septentrionalis</name>
    <dbReference type="NCBI Taxonomy" id="429342"/>
    <lineage>
        <taxon>Bacteria</taxon>
        <taxon>Bacillati</taxon>
        <taxon>Bacillota</taxon>
        <taxon>Bacilli</taxon>
        <taxon>Bacillales</taxon>
        <taxon>Paenibacillaceae</taxon>
        <taxon>Paenibacillus</taxon>
    </lineage>
</organism>
<keyword evidence="2" id="KW-1185">Reference proteome</keyword>
<evidence type="ECO:0000313" key="1">
    <source>
        <dbReference type="EMBL" id="MFC6332815.1"/>
    </source>
</evidence>
<protein>
    <submittedName>
        <fullName evidence="1">Uncharacterized protein</fullName>
    </submittedName>
</protein>
<comment type="caution">
    <text evidence="1">The sequence shown here is derived from an EMBL/GenBank/DDBJ whole genome shotgun (WGS) entry which is preliminary data.</text>
</comment>
<dbReference type="EMBL" id="JBHSTE010000003">
    <property type="protein sequence ID" value="MFC6332815.1"/>
    <property type="molecule type" value="Genomic_DNA"/>
</dbReference>
<gene>
    <name evidence="1" type="ORF">ACFP56_09295</name>
</gene>
<dbReference type="Proteomes" id="UP001596233">
    <property type="component" value="Unassembled WGS sequence"/>
</dbReference>
<proteinExistence type="predicted"/>
<name>A0ABW1V4Y7_9BACL</name>